<evidence type="ECO:0000313" key="3">
    <source>
        <dbReference type="Proteomes" id="UP000317935"/>
    </source>
</evidence>
<dbReference type="EMBL" id="AP019774">
    <property type="protein sequence ID" value="BCD70199.1"/>
    <property type="molecule type" value="Genomic_DNA"/>
</dbReference>
<evidence type="ECO:0000313" key="2">
    <source>
        <dbReference type="EMBL" id="BCD70199.1"/>
    </source>
</evidence>
<sequence>MAGKYPHFIHSLKDLNSYRNLTSHGGKAEQDDRLKTLDPAKITEWRDQVYTLVEVFLDNPRKDVPEIHDTKDY</sequence>
<proteinExistence type="predicted"/>
<evidence type="ECO:0000313" key="4">
    <source>
        <dbReference type="Proteomes" id="UP000509742"/>
    </source>
</evidence>
<gene>
    <name evidence="1" type="ORF">NHP190020_05280</name>
    <name evidence="2" type="ORF">SNTW_08440</name>
</gene>
<dbReference type="Proteomes" id="UP000509742">
    <property type="component" value="Chromosome"/>
</dbReference>
<dbReference type="Proteomes" id="UP000317935">
    <property type="component" value="Chromosome"/>
</dbReference>
<dbReference type="AlphaFoldDB" id="A0A6J4CXD4"/>
<evidence type="ECO:0008006" key="5">
    <source>
        <dbReference type="Google" id="ProtNLM"/>
    </source>
</evidence>
<evidence type="ECO:0000313" key="1">
    <source>
        <dbReference type="EMBL" id="BCD45489.1"/>
    </source>
</evidence>
<protein>
    <recommendedName>
        <fullName evidence="5">MAE-28990/MAE-18760-like HEPN domain-containing protein</fullName>
    </recommendedName>
</protein>
<organism evidence="2 3">
    <name type="scientific">Helicobacter suis</name>
    <dbReference type="NCBI Taxonomy" id="104628"/>
    <lineage>
        <taxon>Bacteria</taxon>
        <taxon>Pseudomonadati</taxon>
        <taxon>Campylobacterota</taxon>
        <taxon>Epsilonproteobacteria</taxon>
        <taxon>Campylobacterales</taxon>
        <taxon>Helicobacteraceae</taxon>
        <taxon>Helicobacter</taxon>
    </lineage>
</organism>
<accession>A0A6J4CXD4</accession>
<dbReference type="RefSeq" id="WP_034376043.1">
    <property type="nucleotide sequence ID" value="NZ_AP019774.1"/>
</dbReference>
<reference evidence="1 4" key="2">
    <citation type="submission" date="2020-04" db="EMBL/GenBank/DDBJ databases">
        <title>Genomic analysis of gastric non-Helicobacter pylori Helicobacters isolated in Japan.</title>
        <authorList>
            <person name="Suzuki M."/>
            <person name="Rimbara E."/>
        </authorList>
    </citation>
    <scope>NUCLEOTIDE SEQUENCE [LARGE SCALE GENOMIC DNA]</scope>
    <source>
        <strain evidence="1 4">NHP19-0020</strain>
    </source>
</reference>
<keyword evidence="4" id="KW-1185">Reference proteome</keyword>
<name>A0A6J4CXD4_9HELI</name>
<dbReference type="EMBL" id="AP023036">
    <property type="protein sequence ID" value="BCD45489.1"/>
    <property type="molecule type" value="Genomic_DNA"/>
</dbReference>
<dbReference type="GeneID" id="56928199"/>
<reference evidence="2 3" key="1">
    <citation type="submission" date="2019-06" db="EMBL/GenBank/DDBJ databases">
        <title>Complete genome sequence of Helicobacter suis SNTW101c.</title>
        <authorList>
            <person name="Rimbara E."/>
            <person name="Suzuki M."/>
            <person name="Matsui H."/>
            <person name="Nakamura M."/>
            <person name="Mori S."/>
            <person name="Shibayama K."/>
        </authorList>
    </citation>
    <scope>NUCLEOTIDE SEQUENCE [LARGE SCALE GENOMIC DNA]</scope>
    <source>
        <strain evidence="2 3">SNTW101c</strain>
    </source>
</reference>